<proteinExistence type="predicted"/>
<evidence type="ECO:0000313" key="7">
    <source>
        <dbReference type="Proteomes" id="UP000494330"/>
    </source>
</evidence>
<feature type="compositionally biased region" description="Basic and acidic residues" evidence="2">
    <location>
        <begin position="339"/>
        <end position="353"/>
    </location>
</feature>
<dbReference type="SUPFAM" id="SSF69304">
    <property type="entry name" value="Tricorn protease N-terminal domain"/>
    <property type="match status" value="1"/>
</dbReference>
<protein>
    <submittedName>
        <fullName evidence="6">Rhs family protein</fullName>
    </submittedName>
</protein>
<dbReference type="Pfam" id="PF20148">
    <property type="entry name" value="DUF6531"/>
    <property type="match status" value="1"/>
</dbReference>
<dbReference type="Proteomes" id="UP000494330">
    <property type="component" value="Unassembled WGS sequence"/>
</dbReference>
<dbReference type="PANTHER" id="PTHR32305">
    <property type="match status" value="1"/>
</dbReference>
<feature type="region of interest" description="Disordered" evidence="2">
    <location>
        <begin position="322"/>
        <end position="367"/>
    </location>
</feature>
<dbReference type="Pfam" id="PF05593">
    <property type="entry name" value="RHS_repeat"/>
    <property type="match status" value="3"/>
</dbReference>
<dbReference type="InterPro" id="IPR022385">
    <property type="entry name" value="Rhs_assc_core"/>
</dbReference>
<dbReference type="PANTHER" id="PTHR32305:SF15">
    <property type="entry name" value="PROTEIN RHSA-RELATED"/>
    <property type="match status" value="1"/>
</dbReference>
<evidence type="ECO:0000259" key="4">
    <source>
        <dbReference type="Pfam" id="PF20148"/>
    </source>
</evidence>
<dbReference type="CDD" id="cd20743">
    <property type="entry name" value="FIX_RhsA-like"/>
    <property type="match status" value="1"/>
</dbReference>
<dbReference type="NCBIfam" id="TIGR01643">
    <property type="entry name" value="YD_repeat_2x"/>
    <property type="match status" value="7"/>
</dbReference>
<dbReference type="InterPro" id="IPR050708">
    <property type="entry name" value="T6SS_VgrG/RHS"/>
</dbReference>
<dbReference type="EMBL" id="CABVQD010000010">
    <property type="protein sequence ID" value="VWB75702.1"/>
    <property type="molecule type" value="Genomic_DNA"/>
</dbReference>
<dbReference type="Pfam" id="PF03527">
    <property type="entry name" value="RHS"/>
    <property type="match status" value="1"/>
</dbReference>
<feature type="domain" description="RHS protein conserved region" evidence="3">
    <location>
        <begin position="1324"/>
        <end position="1356"/>
    </location>
</feature>
<evidence type="ECO:0000256" key="2">
    <source>
        <dbReference type="SAM" id="MobiDB-lite"/>
    </source>
</evidence>
<dbReference type="InterPro" id="IPR056823">
    <property type="entry name" value="TEN-like_YD-shell"/>
</dbReference>
<dbReference type="NCBIfam" id="TIGR03696">
    <property type="entry name" value="Rhs_assc_core"/>
    <property type="match status" value="1"/>
</dbReference>
<reference evidence="6 7" key="1">
    <citation type="submission" date="2019-09" db="EMBL/GenBank/DDBJ databases">
        <authorList>
            <person name="Depoorter E."/>
        </authorList>
    </citation>
    <scope>NUCLEOTIDE SEQUENCE [LARGE SCALE GENOMIC DNA]</scope>
    <source>
        <strain evidence="6">LMG 30113</strain>
    </source>
</reference>
<evidence type="ECO:0000256" key="1">
    <source>
        <dbReference type="ARBA" id="ARBA00022737"/>
    </source>
</evidence>
<dbReference type="InterPro" id="IPR001826">
    <property type="entry name" value="RHS"/>
</dbReference>
<dbReference type="Gene3D" id="2.180.10.10">
    <property type="entry name" value="RHS repeat-associated core"/>
    <property type="match status" value="3"/>
</dbReference>
<dbReference type="Pfam" id="PF25023">
    <property type="entry name" value="TEN_YD-shell"/>
    <property type="match status" value="1"/>
</dbReference>
<keyword evidence="1" id="KW-0677">Repeat</keyword>
<accession>A0A6J5F5Q3</accession>
<evidence type="ECO:0000313" key="6">
    <source>
        <dbReference type="EMBL" id="VWB75702.1"/>
    </source>
</evidence>
<organism evidence="6 7">
    <name type="scientific">Burkholderia paludis</name>
    <dbReference type="NCBI Taxonomy" id="1506587"/>
    <lineage>
        <taxon>Bacteria</taxon>
        <taxon>Pseudomonadati</taxon>
        <taxon>Pseudomonadota</taxon>
        <taxon>Betaproteobacteria</taxon>
        <taxon>Burkholderiales</taxon>
        <taxon>Burkholderiaceae</taxon>
        <taxon>Burkholderia</taxon>
        <taxon>Burkholderia cepacia complex</taxon>
    </lineage>
</organism>
<sequence length="1573" mass="176070">MTASSTVILPKPTEVYVAPLLQIETVDVKAGVKACDRWLRAISHDFITVERLEMVANALPVVANIMAAVDLVLDIKDMIEHGQSGKHPDVFDYLNLGLDLIGIIPIPPGTGEFRMGMRPVMKLVRQKVVESGKALGEATLQVMQTALLQALIDSLSEQFAGRIQSFVDGVKKELNNLLKTCADYIEKFMVGFARLFEEVAGEKQLSVAHNVRAAGQHAGQIASGFAAHDARKTFGGLGHLIVDFVKIEAKELINTGTQAAKVLDLKYREPLLNVAKALRTMIPVVKEKILALGGIDAGKIGWLINLIQTAIDKKRDALRKQKVHSTGIKEQGTTKVHRHEGEGQKETVRHTEPAQHPGPNDSKLICPRPSPPVATKRSVGFALGDERLEHHDFTLPGVLPVVWTRTYRSFFDANDSGGELGARWMTAYTTRIDAHRDRLTYHDATGRSIDYPRLVPGDAHVDRSEGVTLLRLDDTWITLTRGHELLEAYELRGDAFRLAFVKDQSGNQVTLDYDDRHRLTRLITPTAIVAFHYDEKGRIVEATHHGADGKRIDTLARYTYSTDGDLVVAIDRNGDRREYAYRHHLITRYTDRTDRAMNLEWDGTGPKAKCVREHADDGSFDTRLAWHPDFRMVSVTDALGNVTKHYYDLHGYTFRIVYPDGREEWMYRDAYHNLIQHTYPDGGVERMSYNGQDNLVRHVRVDGSVTEMDYDDKDHMVRIVDPQGAVWLREYDDAGRVTVETDPLGHKTTYSYNAQGLPVEVTDAKGGVKVMAYDDAGRLISHTDCSGKTTIWAYDVQGRLTEKTDASGGVTAYRYGSNGRPEAIRTAAGTQRVQYDAEGRLLAITDPMERTSRYSYDVAGRVAARTDALGNTLSYGYDRLGRLVRLTDSNHATYQCKYDPVGRLLETVGFDGTETRYVYSEETGYVSAIDVAGKITVVEFDRGGRLARRMCDGNEERFAYDALGRLVDAQNACSRIQHFFDPAGNLVREHHAYDLFGEQRSYVWHHTYDELGTRIGTVRPDGHRIDWLTYGSGHVHGMLLDNEERVNFERDDLYREVQRTYASKLEQRTEYDPAGRLLNWTLRREKAPAPLMARHYRYDAASQITHIEDSRQGLFDYRYDPVGRLIEATGHGSAERFAFDPAGNLVDAGSPEHARTSAPPSPVRSVSTLPPAVPKVLGNLLREYAGSRFSYDPQGNVTEKRTPESVQRFEWDAFNRLVRARIESPARQTDARYFYDAAGRRIAKEVDGVATIFGWDGNRLAYESDHERSTHYVYEANSFVPLAQYVSVPVGGIPTPSRDGSARYTSEDDPLQRIPVSEADAHLYYYHCDQVGTPLMLTDELGEVVWEATYKVWGEAKEIVSRVSRASGQAVRNAIRFQGQQLDDETGLAYNRHRYYDAATARYVSADPIGLLGGVNQYRYVLAPTGWVDPLGLSEDPCCNCGGKAIIRHYDTNSATGHYTVEVESGYMSVHTHQVIDKDAGTTTIVNERRERYMTGDPILHTAEVPLPDAKAALAYQQSQIGKTLEAYDERTNSCVDHVANVLRAGGADVAQGPLGQMRYLGKLGFKAKVKKE</sequence>
<name>A0A6J5F5Q3_9BURK</name>
<dbReference type="InterPro" id="IPR006530">
    <property type="entry name" value="YD"/>
</dbReference>
<dbReference type="InterPro" id="IPR045351">
    <property type="entry name" value="DUF6531"/>
</dbReference>
<dbReference type="SUPFAM" id="SSF82171">
    <property type="entry name" value="DPP6 N-terminal domain-like"/>
    <property type="match status" value="1"/>
</dbReference>
<feature type="domain" description="DUF6531" evidence="4">
    <location>
        <begin position="378"/>
        <end position="451"/>
    </location>
</feature>
<evidence type="ECO:0000259" key="5">
    <source>
        <dbReference type="Pfam" id="PF25023"/>
    </source>
</evidence>
<evidence type="ECO:0000259" key="3">
    <source>
        <dbReference type="Pfam" id="PF03527"/>
    </source>
</evidence>
<keyword evidence="7" id="KW-1185">Reference proteome</keyword>
<feature type="region of interest" description="Disordered" evidence="2">
    <location>
        <begin position="1148"/>
        <end position="1169"/>
    </location>
</feature>
<dbReference type="InterPro" id="IPR031325">
    <property type="entry name" value="RHS_repeat"/>
</dbReference>
<feature type="domain" description="Teneurin-like YD-shell" evidence="5">
    <location>
        <begin position="1062"/>
        <end position="1246"/>
    </location>
</feature>
<dbReference type="RefSeq" id="WP_052001627.1">
    <property type="nucleotide sequence ID" value="NZ_CABVQD010000010.1"/>
</dbReference>
<gene>
    <name evidence="6" type="ORF">BPA30113_03446</name>
</gene>